<keyword evidence="4 5" id="KW-0326">Glycosidase</keyword>
<dbReference type="Gene3D" id="2.60.120.560">
    <property type="entry name" value="Exo-inulinase, domain 1"/>
    <property type="match status" value="1"/>
</dbReference>
<gene>
    <name evidence="9" type="ORF">MUK42_23205</name>
</gene>
<dbReference type="SUPFAM" id="SSF49899">
    <property type="entry name" value="Concanavalin A-like lectins/glucanases"/>
    <property type="match status" value="1"/>
</dbReference>
<dbReference type="OrthoDB" id="202537at2759"/>
<dbReference type="FunFam" id="2.60.120.560:FF:000002">
    <property type="entry name" value="Beta-fructofuranosidase, insoluble isoenzyme CWINV1"/>
    <property type="match status" value="1"/>
</dbReference>
<dbReference type="InterPro" id="IPR001362">
    <property type="entry name" value="Glyco_hydro_32"/>
</dbReference>
<evidence type="ECO:0000256" key="2">
    <source>
        <dbReference type="ARBA" id="ARBA00022801"/>
    </source>
</evidence>
<comment type="similarity">
    <text evidence="1 5">Belongs to the glycosyl hydrolase 32 family.</text>
</comment>
<evidence type="ECO:0000256" key="1">
    <source>
        <dbReference type="ARBA" id="ARBA00009902"/>
    </source>
</evidence>
<dbReference type="Pfam" id="PF08244">
    <property type="entry name" value="Glyco_hydro_32C"/>
    <property type="match status" value="1"/>
</dbReference>
<dbReference type="EMBL" id="CP097508">
    <property type="protein sequence ID" value="URE12055.1"/>
    <property type="molecule type" value="Genomic_DNA"/>
</dbReference>
<evidence type="ECO:0000256" key="5">
    <source>
        <dbReference type="RuleBase" id="RU362110"/>
    </source>
</evidence>
<evidence type="ECO:0000256" key="6">
    <source>
        <dbReference type="SAM" id="SignalP"/>
    </source>
</evidence>
<evidence type="ECO:0000256" key="4">
    <source>
        <dbReference type="ARBA" id="ARBA00023295"/>
    </source>
</evidence>
<dbReference type="CDD" id="cd18624">
    <property type="entry name" value="GH32_Fruct1-like"/>
    <property type="match status" value="1"/>
</dbReference>
<dbReference type="PANTHER" id="PTHR31953">
    <property type="entry name" value="BETA-FRUCTOFURANOSIDASE, INSOLUBLE ISOENZYME CWINV1-RELATED"/>
    <property type="match status" value="1"/>
</dbReference>
<evidence type="ECO:0000313" key="10">
    <source>
        <dbReference type="Proteomes" id="UP001055439"/>
    </source>
</evidence>
<keyword evidence="6" id="KW-0732">Signal</keyword>
<dbReference type="InterPro" id="IPR050551">
    <property type="entry name" value="Fructan_Metab_Enzymes"/>
</dbReference>
<keyword evidence="2 5" id="KW-0378">Hydrolase</keyword>
<dbReference type="Gene3D" id="2.115.10.20">
    <property type="entry name" value="Glycosyl hydrolase domain, family 43"/>
    <property type="match status" value="1"/>
</dbReference>
<protein>
    <submittedName>
        <fullName evidence="9">Cell wall invertase</fullName>
    </submittedName>
</protein>
<evidence type="ECO:0000259" key="7">
    <source>
        <dbReference type="Pfam" id="PF00251"/>
    </source>
</evidence>
<dbReference type="FunFam" id="2.115.10.20:FF:000001">
    <property type="entry name" value="Beta-fructofuranosidase, insoluble isoenzyme CWINV1"/>
    <property type="match status" value="1"/>
</dbReference>
<evidence type="ECO:0000313" key="9">
    <source>
        <dbReference type="EMBL" id="URE12055.1"/>
    </source>
</evidence>
<dbReference type="InterPro" id="IPR013189">
    <property type="entry name" value="Glyco_hydro_32_C"/>
</dbReference>
<dbReference type="SUPFAM" id="SSF75005">
    <property type="entry name" value="Arabinanase/levansucrase/invertase"/>
    <property type="match status" value="1"/>
</dbReference>
<accession>A0A9E7GCB4</accession>
<name>A0A9E7GCB4_9LILI</name>
<dbReference type="GO" id="GO:0005975">
    <property type="term" value="P:carbohydrate metabolic process"/>
    <property type="evidence" value="ECO:0007669"/>
    <property type="project" value="InterPro"/>
</dbReference>
<dbReference type="Proteomes" id="UP001055439">
    <property type="component" value="Chromosome 6"/>
</dbReference>
<feature type="domain" description="Glycosyl hydrolase family 32 N-terminal" evidence="7">
    <location>
        <begin position="119"/>
        <end position="420"/>
    </location>
</feature>
<keyword evidence="10" id="KW-1185">Reference proteome</keyword>
<dbReference type="InterPro" id="IPR023296">
    <property type="entry name" value="Glyco_hydro_beta-prop_sf"/>
</dbReference>
<evidence type="ECO:0000259" key="8">
    <source>
        <dbReference type="Pfam" id="PF08244"/>
    </source>
</evidence>
<dbReference type="Pfam" id="PF00251">
    <property type="entry name" value="Glyco_hydro_32N"/>
    <property type="match status" value="1"/>
</dbReference>
<keyword evidence="3" id="KW-0325">Glycoprotein</keyword>
<feature type="signal peptide" evidence="6">
    <location>
        <begin position="1"/>
        <end position="23"/>
    </location>
</feature>
<sequence>MGSSGIWLAVGFAVCWCFCSMEASHVVYEDLQSISPTSVNDELKPVYHFRPPRHWINGSFSTLHVVMSLSDETNRPSCLVRKIENISALLFCIVYSPRFFSYPNVTIDTFTGRGKQIQMGIYHLFYQYNPYGSVWGNIVWAHSVSADMINWKALDPAIYPSQPFDIYGCWSGSATILPGDKPVILYTGIDPQKRQIQNIAFPSNLSDPYLREWTKPDHNPVIDPSDSAVNASAFRDPTTAWYTPHNQRWSLVIGTRRGSRGVAVLYKSKDFIKWTKAQHPLHSAKGTGMWECPDVYPVALEGNQGLDTGVVGAGVKHVFKVSLDETRFEYYTLGTYYPKADKYIPDANSTDNRNGLRYDYGNFYASKSFYDPAKKRRILWGWANESDSAHADKDKGWAGVQAIPRAVWLDSNGRQLVQWPIEELETLRHKRRSVKNRNIPSGGSFEADVEVTFDVGSLENAEAFDPLYATDAQALCAKMTAKTKGGVGPFGLLVLASADQEEATAVFFRIFKAQDNHVVLMCHDPTRSSTREMIYKPTFAGFVDVDIEKTKKISLRSLIDHSVVESFGAGGKTCITSRVYPSVAIGRKAHMFVFNNGAEDVKVSELNAWEMKAPEMNDDIIF</sequence>
<dbReference type="InterPro" id="IPR013320">
    <property type="entry name" value="ConA-like_dom_sf"/>
</dbReference>
<feature type="domain" description="Glycosyl hydrolase family 32 C-terminal" evidence="8">
    <location>
        <begin position="439"/>
        <end position="610"/>
    </location>
</feature>
<organism evidence="9 10">
    <name type="scientific">Musa troglodytarum</name>
    <name type="common">fe'i banana</name>
    <dbReference type="NCBI Taxonomy" id="320322"/>
    <lineage>
        <taxon>Eukaryota</taxon>
        <taxon>Viridiplantae</taxon>
        <taxon>Streptophyta</taxon>
        <taxon>Embryophyta</taxon>
        <taxon>Tracheophyta</taxon>
        <taxon>Spermatophyta</taxon>
        <taxon>Magnoliopsida</taxon>
        <taxon>Liliopsida</taxon>
        <taxon>Zingiberales</taxon>
        <taxon>Musaceae</taxon>
        <taxon>Musa</taxon>
    </lineage>
</organism>
<dbReference type="SMART" id="SM00640">
    <property type="entry name" value="Glyco_32"/>
    <property type="match status" value="1"/>
</dbReference>
<feature type="chain" id="PRO_5038565210" evidence="6">
    <location>
        <begin position="24"/>
        <end position="622"/>
    </location>
</feature>
<evidence type="ECO:0000256" key="3">
    <source>
        <dbReference type="ARBA" id="ARBA00023180"/>
    </source>
</evidence>
<proteinExistence type="inferred from homology"/>
<dbReference type="GO" id="GO:0004553">
    <property type="term" value="F:hydrolase activity, hydrolyzing O-glycosyl compounds"/>
    <property type="evidence" value="ECO:0007669"/>
    <property type="project" value="InterPro"/>
</dbReference>
<reference evidence="9" key="1">
    <citation type="submission" date="2022-05" db="EMBL/GenBank/DDBJ databases">
        <title>The Musa troglodytarum L. genome provides insights into the mechanism of non-climacteric behaviour and enrichment of carotenoids.</title>
        <authorList>
            <person name="Wang J."/>
        </authorList>
    </citation>
    <scope>NUCLEOTIDE SEQUENCE</scope>
    <source>
        <tissue evidence="9">Leaf</tissue>
    </source>
</reference>
<dbReference type="InterPro" id="IPR013148">
    <property type="entry name" value="Glyco_hydro_32_N"/>
</dbReference>
<dbReference type="AlphaFoldDB" id="A0A9E7GCB4"/>